<proteinExistence type="predicted"/>
<evidence type="ECO:0000313" key="1">
    <source>
        <dbReference type="EMBL" id="MFC5884377.1"/>
    </source>
</evidence>
<protein>
    <submittedName>
        <fullName evidence="1">Uncharacterized protein</fullName>
    </submittedName>
</protein>
<reference evidence="2" key="1">
    <citation type="journal article" date="2019" name="Int. J. Syst. Evol. Microbiol.">
        <title>The Global Catalogue of Microorganisms (GCM) 10K type strain sequencing project: providing services to taxonomists for standard genome sequencing and annotation.</title>
        <authorList>
            <consortium name="The Broad Institute Genomics Platform"/>
            <consortium name="The Broad Institute Genome Sequencing Center for Infectious Disease"/>
            <person name="Wu L."/>
            <person name="Ma J."/>
        </authorList>
    </citation>
    <scope>NUCLEOTIDE SEQUENCE [LARGE SCALE GENOMIC DNA]</scope>
    <source>
        <strain evidence="2">CGMCC 4.1469</strain>
    </source>
</reference>
<evidence type="ECO:0000313" key="2">
    <source>
        <dbReference type="Proteomes" id="UP001596067"/>
    </source>
</evidence>
<keyword evidence="2" id="KW-1185">Reference proteome</keyword>
<name>A0ABW1ER02_9ACTN</name>
<dbReference type="Proteomes" id="UP001596067">
    <property type="component" value="Unassembled WGS sequence"/>
</dbReference>
<organism evidence="1 2">
    <name type="scientific">Kitasatospora aburaviensis</name>
    <dbReference type="NCBI Taxonomy" id="67265"/>
    <lineage>
        <taxon>Bacteria</taxon>
        <taxon>Bacillati</taxon>
        <taxon>Actinomycetota</taxon>
        <taxon>Actinomycetes</taxon>
        <taxon>Kitasatosporales</taxon>
        <taxon>Streptomycetaceae</taxon>
        <taxon>Kitasatospora</taxon>
    </lineage>
</organism>
<accession>A0ABW1ER02</accession>
<gene>
    <name evidence="1" type="ORF">ACFP0N_05170</name>
</gene>
<dbReference type="RefSeq" id="WP_313762713.1">
    <property type="nucleotide sequence ID" value="NZ_BAAAVH010000110.1"/>
</dbReference>
<sequence>MSTALIEAVRPAPSLEEIADFEAWVAELQSDDAADREFQMGKIAA</sequence>
<dbReference type="EMBL" id="JBHSOD010000004">
    <property type="protein sequence ID" value="MFC5884377.1"/>
    <property type="molecule type" value="Genomic_DNA"/>
</dbReference>
<comment type="caution">
    <text evidence="1">The sequence shown here is derived from an EMBL/GenBank/DDBJ whole genome shotgun (WGS) entry which is preliminary data.</text>
</comment>